<accession>A0AA36GLQ8</accession>
<gene>
    <name evidence="2" type="ORF">CYNAS_LOCUS6382</name>
</gene>
<comment type="caution">
    <text evidence="2">The sequence shown here is derived from an EMBL/GenBank/DDBJ whole genome shotgun (WGS) entry which is preliminary data.</text>
</comment>
<feature type="region of interest" description="Disordered" evidence="1">
    <location>
        <begin position="50"/>
        <end position="98"/>
    </location>
</feature>
<dbReference type="Proteomes" id="UP001176961">
    <property type="component" value="Unassembled WGS sequence"/>
</dbReference>
<keyword evidence="3" id="KW-1185">Reference proteome</keyword>
<dbReference type="AlphaFoldDB" id="A0AA36GLQ8"/>
<dbReference type="EMBL" id="CATQJL010000112">
    <property type="protein sequence ID" value="CAJ0594399.1"/>
    <property type="molecule type" value="Genomic_DNA"/>
</dbReference>
<feature type="compositionally biased region" description="Low complexity" evidence="1">
    <location>
        <begin position="69"/>
        <end position="94"/>
    </location>
</feature>
<evidence type="ECO:0008006" key="4">
    <source>
        <dbReference type="Google" id="ProtNLM"/>
    </source>
</evidence>
<organism evidence="2 3">
    <name type="scientific">Cylicocyclus nassatus</name>
    <name type="common">Nematode worm</name>
    <dbReference type="NCBI Taxonomy" id="53992"/>
    <lineage>
        <taxon>Eukaryota</taxon>
        <taxon>Metazoa</taxon>
        <taxon>Ecdysozoa</taxon>
        <taxon>Nematoda</taxon>
        <taxon>Chromadorea</taxon>
        <taxon>Rhabditida</taxon>
        <taxon>Rhabditina</taxon>
        <taxon>Rhabditomorpha</taxon>
        <taxon>Strongyloidea</taxon>
        <taxon>Strongylidae</taxon>
        <taxon>Cylicocyclus</taxon>
    </lineage>
</organism>
<evidence type="ECO:0000313" key="2">
    <source>
        <dbReference type="EMBL" id="CAJ0594399.1"/>
    </source>
</evidence>
<sequence>MACLAEYLRKMWKGMKQHYNRFKIKYSGSTAQTADPLVRKLSFLDSAAAPSGSTRMSNLNNDGDHELESSSVFSESLSQSSQPSSVARNSSASSSRKRRRLLAEDELNAVRSATSAVWDRLSEDVGSVGNKYYTFGAFIGDALNELPKAVADQKMQILFNALVTGADAYVVYERGEEVGPSRRYRFPEDVEVVEQYPEDVEVVEEVVGSQERIDV</sequence>
<name>A0AA36GLQ8_CYLNA</name>
<evidence type="ECO:0000256" key="1">
    <source>
        <dbReference type="SAM" id="MobiDB-lite"/>
    </source>
</evidence>
<evidence type="ECO:0000313" key="3">
    <source>
        <dbReference type="Proteomes" id="UP001176961"/>
    </source>
</evidence>
<feature type="compositionally biased region" description="Polar residues" evidence="1">
    <location>
        <begin position="51"/>
        <end position="61"/>
    </location>
</feature>
<protein>
    <recommendedName>
        <fullName evidence="4">MADF domain-containing protein</fullName>
    </recommendedName>
</protein>
<reference evidence="2" key="1">
    <citation type="submission" date="2023-07" db="EMBL/GenBank/DDBJ databases">
        <authorList>
            <consortium name="CYATHOMIX"/>
        </authorList>
    </citation>
    <scope>NUCLEOTIDE SEQUENCE</scope>
    <source>
        <strain evidence="2">N/A</strain>
    </source>
</reference>
<proteinExistence type="predicted"/>